<dbReference type="PANTHER" id="PTHR11054">
    <property type="entry name" value="6-PHOSPHOGLUCONOLACTONASE"/>
    <property type="match status" value="1"/>
</dbReference>
<comment type="catalytic activity">
    <reaction evidence="1 7">
        <text>6-phospho-D-glucono-1,5-lactone + H2O = 6-phospho-D-gluconate + H(+)</text>
        <dbReference type="Rhea" id="RHEA:12556"/>
        <dbReference type="ChEBI" id="CHEBI:15377"/>
        <dbReference type="ChEBI" id="CHEBI:15378"/>
        <dbReference type="ChEBI" id="CHEBI:57955"/>
        <dbReference type="ChEBI" id="CHEBI:58759"/>
        <dbReference type="EC" id="3.1.1.31"/>
    </reaction>
</comment>
<proteinExistence type="inferred from homology"/>
<sequence length="250" mass="26917">MARTVARELVQLISGLQASGGTVTRDGFVRVVLTGGTAGIEVCRQLAELDSAARSTAESFPMADAIDWSRVYIFFGDERFVPEGHPDRNDEQARQALLDHVAIPPENIMRYPAQPEGQQADGPALDAAAREYETLINRHAPDGFDIHLLGMGPEGHINSLFPNTDELLHASGSVVAVRRCPKPPAERVSLTISAVNRSRRVWLLVAGAAKREAAGHVLDGDNGAQWPAALATGTLDTVLWVDRDADPTAE</sequence>
<dbReference type="Pfam" id="PF01182">
    <property type="entry name" value="Glucosamine_iso"/>
    <property type="match status" value="1"/>
</dbReference>
<evidence type="ECO:0000256" key="5">
    <source>
        <dbReference type="ARBA" id="ARBA00013198"/>
    </source>
</evidence>
<dbReference type="InterPro" id="IPR006148">
    <property type="entry name" value="Glc/Gal-6P_isomerase"/>
</dbReference>
<organism evidence="9 10">
    <name type="scientific">Corynebacterium heidelbergense</name>
    <dbReference type="NCBI Taxonomy" id="2055947"/>
    <lineage>
        <taxon>Bacteria</taxon>
        <taxon>Bacillati</taxon>
        <taxon>Actinomycetota</taxon>
        <taxon>Actinomycetes</taxon>
        <taxon>Mycobacteriales</taxon>
        <taxon>Corynebacteriaceae</taxon>
        <taxon>Corynebacterium</taxon>
    </lineage>
</organism>
<evidence type="ECO:0000256" key="4">
    <source>
        <dbReference type="ARBA" id="ARBA00010662"/>
    </source>
</evidence>
<protein>
    <recommendedName>
        <fullName evidence="6 7">6-phosphogluconolactonase</fullName>
        <shortName evidence="7">6PGL</shortName>
        <ecNumber evidence="5 7">3.1.1.31</ecNumber>
    </recommendedName>
</protein>
<dbReference type="AlphaFoldDB" id="A0A364V9C1"/>
<evidence type="ECO:0000256" key="3">
    <source>
        <dbReference type="ARBA" id="ARBA00004961"/>
    </source>
</evidence>
<keyword evidence="10" id="KW-1185">Reference proteome</keyword>
<evidence type="ECO:0000259" key="8">
    <source>
        <dbReference type="Pfam" id="PF01182"/>
    </source>
</evidence>
<dbReference type="UniPathway" id="UPA00115">
    <property type="reaction ID" value="UER00409"/>
</dbReference>
<evidence type="ECO:0000256" key="6">
    <source>
        <dbReference type="ARBA" id="ARBA00020337"/>
    </source>
</evidence>
<dbReference type="Proteomes" id="UP000251577">
    <property type="component" value="Unassembled WGS sequence"/>
</dbReference>
<evidence type="ECO:0000256" key="1">
    <source>
        <dbReference type="ARBA" id="ARBA00000832"/>
    </source>
</evidence>
<comment type="caution">
    <text evidence="9">The sequence shown here is derived from an EMBL/GenBank/DDBJ whole genome shotgun (WGS) entry which is preliminary data.</text>
</comment>
<dbReference type="GO" id="GO:0005975">
    <property type="term" value="P:carbohydrate metabolic process"/>
    <property type="evidence" value="ECO:0007669"/>
    <property type="project" value="UniProtKB-UniRule"/>
</dbReference>
<comment type="function">
    <text evidence="2 7">Hydrolysis of 6-phosphogluconolactone to 6-phosphogluconate.</text>
</comment>
<dbReference type="GO" id="GO:0006098">
    <property type="term" value="P:pentose-phosphate shunt"/>
    <property type="evidence" value="ECO:0007669"/>
    <property type="project" value="UniProtKB-UniPathway"/>
</dbReference>
<reference evidence="9 10" key="1">
    <citation type="journal article" date="2018" name="Syst. Appl. Microbiol.">
        <title>Corynebacterium heidelbergense sp. nov., isolated from the preen glands of Egyptian geese (Alopochen aegyptiacus).</title>
        <authorList>
            <person name="Braun M.S."/>
            <person name="Wang E."/>
            <person name="Zimmermann S."/>
            <person name="Wink M."/>
        </authorList>
    </citation>
    <scope>NUCLEOTIDE SEQUENCE [LARGE SCALE GENOMIC DNA]</scope>
    <source>
        <strain evidence="9 10">647</strain>
    </source>
</reference>
<feature type="domain" description="Glucosamine/galactosamine-6-phosphate isomerase" evidence="8">
    <location>
        <begin position="21"/>
        <end position="240"/>
    </location>
</feature>
<gene>
    <name evidence="7 9" type="primary">pgl</name>
    <name evidence="9" type="ORF">DLJ54_00030</name>
</gene>
<dbReference type="EMBL" id="QHCV01000001">
    <property type="protein sequence ID" value="RAV33166.1"/>
    <property type="molecule type" value="Genomic_DNA"/>
</dbReference>
<dbReference type="InterPro" id="IPR005900">
    <property type="entry name" value="6-phosphogluconolactonase_DevB"/>
</dbReference>
<dbReference type="GO" id="GO:0017057">
    <property type="term" value="F:6-phosphogluconolactonase activity"/>
    <property type="evidence" value="ECO:0007669"/>
    <property type="project" value="UniProtKB-UniRule"/>
</dbReference>
<dbReference type="NCBIfam" id="TIGR01198">
    <property type="entry name" value="pgl"/>
    <property type="match status" value="1"/>
</dbReference>
<dbReference type="EC" id="3.1.1.31" evidence="5 7"/>
<name>A0A364V9C1_9CORY</name>
<accession>A0A364V9C1</accession>
<dbReference type="CDD" id="cd01400">
    <property type="entry name" value="6PGL"/>
    <property type="match status" value="1"/>
</dbReference>
<dbReference type="PANTHER" id="PTHR11054:SF0">
    <property type="entry name" value="6-PHOSPHOGLUCONOLACTONASE"/>
    <property type="match status" value="1"/>
</dbReference>
<comment type="similarity">
    <text evidence="4 7">Belongs to the glucosamine/galactosamine-6-phosphate isomerase family. 6-phosphogluconolactonase subfamily.</text>
</comment>
<dbReference type="Gene3D" id="3.40.50.1360">
    <property type="match status" value="1"/>
</dbReference>
<dbReference type="InterPro" id="IPR039104">
    <property type="entry name" value="6PGL"/>
</dbReference>
<keyword evidence="7" id="KW-0378">Hydrolase</keyword>
<evidence type="ECO:0000313" key="9">
    <source>
        <dbReference type="EMBL" id="RAV33166.1"/>
    </source>
</evidence>
<dbReference type="SUPFAM" id="SSF100950">
    <property type="entry name" value="NagB/RpiA/CoA transferase-like"/>
    <property type="match status" value="1"/>
</dbReference>
<evidence type="ECO:0000313" key="10">
    <source>
        <dbReference type="Proteomes" id="UP000251577"/>
    </source>
</evidence>
<evidence type="ECO:0000256" key="7">
    <source>
        <dbReference type="RuleBase" id="RU365095"/>
    </source>
</evidence>
<dbReference type="InterPro" id="IPR037171">
    <property type="entry name" value="NagB/RpiA_transferase-like"/>
</dbReference>
<comment type="pathway">
    <text evidence="3 7">Carbohydrate degradation; pentose phosphate pathway; D-ribulose 5-phosphate from D-glucose 6-phosphate (oxidative stage): step 2/3.</text>
</comment>
<evidence type="ECO:0000256" key="2">
    <source>
        <dbReference type="ARBA" id="ARBA00002681"/>
    </source>
</evidence>